<dbReference type="SUPFAM" id="SSF81811">
    <property type="entry name" value="Helical domain of Sec23/24"/>
    <property type="match status" value="1"/>
</dbReference>
<feature type="region of interest" description="Disordered" evidence="4">
    <location>
        <begin position="29"/>
        <end position="119"/>
    </location>
</feature>
<dbReference type="Gene3D" id="2.60.40.1670">
    <property type="entry name" value="beta-sandwich domain of Sec23/24"/>
    <property type="match status" value="1"/>
</dbReference>
<feature type="domain" description="Sec23/Sec24 trunk" evidence="7">
    <location>
        <begin position="474"/>
        <end position="707"/>
    </location>
</feature>
<feature type="domain" description="Sec23/Sec24 helical" evidence="8">
    <location>
        <begin position="812"/>
        <end position="910"/>
    </location>
</feature>
<dbReference type="Gene3D" id="3.40.50.410">
    <property type="entry name" value="von Willebrand factor, type A domain"/>
    <property type="match status" value="1"/>
</dbReference>
<keyword evidence="11" id="KW-1185">Reference proteome</keyword>
<comment type="caution">
    <text evidence="10">The sequence shown here is derived from an EMBL/GenBank/DDBJ whole genome shotgun (WGS) entry which is preliminary data.</text>
</comment>
<dbReference type="InterPro" id="IPR036465">
    <property type="entry name" value="vWFA_dom_sf"/>
</dbReference>
<dbReference type="SUPFAM" id="SSF53300">
    <property type="entry name" value="vWA-like"/>
    <property type="match status" value="1"/>
</dbReference>
<evidence type="ECO:0000259" key="9">
    <source>
        <dbReference type="Pfam" id="PF08033"/>
    </source>
</evidence>
<dbReference type="InterPro" id="IPR029006">
    <property type="entry name" value="ADF-H/Gelsolin-like_dom_sf"/>
</dbReference>
<evidence type="ECO:0000256" key="1">
    <source>
        <dbReference type="ARBA" id="ARBA00008334"/>
    </source>
</evidence>
<sequence>LSMRQQIPQGNVAPVLPPHVAPAMEHYQTPFSTQGSSSDRLPPTTFNPYSSSTPQAAAQPANYSAAPSSSFYIQPSSRPAFESSPRSSFSKTPQPPVSPFSPPYVNRQDTPSRSYTFGASVGPPRCELVPRSQPAFSSYVPAPQVNAGQMPQGYPFYNIEQRPPRASPDTALYPYQKDGRNSSQKPAIPPPLATVRAPVSHLPALADGSSYRTQNLPHTTSGRGAPLKEKIEHLPPQNTFSALPVDHQMEKNYNKAWNKLDMRSFPSNPVNAHQIPTGSSRIDPAHIPRPIFKGPEEALTQIGGKQLSTDRYIAPPSSLSAFTIIDKGSSSCRFMRMTLGQIPALLETLNASCLPLGLIAQPFADLGPEEAPFPQIDLTHTGVDNLSAEDGDGGPIRCLRCRAYINPFMQWESGQTVCVCNFCHYNFKVPSYYLDLLERTYTSFPKDPRNARHELSYGSVDFVAPEEFSETIGQPPRFCFIIESTYAARSTNLTNCALTAIQQVISLSPDPATEITIITFDETVQFYQMDTNKDPALSKLLIVSDIDEPFSPAPESLLCINIEKHRDALKELLQSIPSYFKDVSPSHSAGNAALMAAVDLLSKRGGGVIVMLIASMPDVGIGAYSHIKEEGKSFDELQQVPFYKEIMKKCQKQAISVDYMCFPIRNSAMNLYSMGWISRQTGGKVIYTRNFNWNRDYDKFYYDIHRSLFRPSGFDVTLKLRCSKGISVSKLYSSFQGSEILYSYSSFKIPRLDGDTALFFDLKLEEALTDIKHAFFQCACLYTHFSGKRYIRVQTLALPIASSLSTIFRYADIDSVVSLVLRRAATDVLKGKSSWKETLITAVVDILFAYRYNCTNTVSVGQLFLPDSLKLLPIYVSAILKHAALRDACSRDERIWYLFYFLTIPPMNALILLYPRVFPIHRSFSRRKAEITNSSLVGKPTEISTLLYFPETIPSKGDCLTTDGVYLLDCGNLVLLYIGADVSSTYLSELLESTSSVDPTSSSYILKTQPENCAGAIVHQMIQQIRLERKSLGFPQFKLVFANSLDEEIVYSALIEDNIGAMPTYVEFLSQLHRNVITKIRET</sequence>
<dbReference type="InterPro" id="IPR036175">
    <property type="entry name" value="Sec23/24_helical_dom_sf"/>
</dbReference>
<dbReference type="Gene3D" id="3.40.20.10">
    <property type="entry name" value="Severin"/>
    <property type="match status" value="1"/>
</dbReference>
<evidence type="ECO:0000313" key="11">
    <source>
        <dbReference type="Proteomes" id="UP000823046"/>
    </source>
</evidence>
<keyword evidence="2" id="KW-0813">Transport</keyword>
<dbReference type="InterPro" id="IPR012990">
    <property type="entry name" value="Beta-sandwich_Sec23_24"/>
</dbReference>
<name>A0ABQ7JET5_9APIC</name>
<dbReference type="Pfam" id="PF04810">
    <property type="entry name" value="zf-Sec23_Sec24"/>
    <property type="match status" value="1"/>
</dbReference>
<organism evidence="10 11">
    <name type="scientific">Cardiosporidium cionae</name>
    <dbReference type="NCBI Taxonomy" id="476202"/>
    <lineage>
        <taxon>Eukaryota</taxon>
        <taxon>Sar</taxon>
        <taxon>Alveolata</taxon>
        <taxon>Apicomplexa</taxon>
        <taxon>Aconoidasida</taxon>
        <taxon>Nephromycida</taxon>
        <taxon>Cardiosporidium</taxon>
    </lineage>
</organism>
<dbReference type="Pfam" id="PF04815">
    <property type="entry name" value="Sec23_helical"/>
    <property type="match status" value="1"/>
</dbReference>
<dbReference type="SUPFAM" id="SSF81995">
    <property type="entry name" value="beta-sandwich domain of Sec23/24"/>
    <property type="match status" value="1"/>
</dbReference>
<keyword evidence="5" id="KW-1133">Transmembrane helix</keyword>
<keyword evidence="3" id="KW-0653">Protein transport</keyword>
<reference evidence="10 11" key="1">
    <citation type="journal article" date="2020" name="bioRxiv">
        <title>Metabolic contributions of an alphaproteobacterial endosymbiont in the apicomplexan Cardiosporidium cionae.</title>
        <authorList>
            <person name="Hunter E.S."/>
            <person name="Paight C.J."/>
            <person name="Lane C.E."/>
        </authorList>
    </citation>
    <scope>NUCLEOTIDE SEQUENCE [LARGE SCALE GENOMIC DNA]</scope>
    <source>
        <strain evidence="10">ESH_2018</strain>
    </source>
</reference>
<evidence type="ECO:0000256" key="3">
    <source>
        <dbReference type="ARBA" id="ARBA00022927"/>
    </source>
</evidence>
<evidence type="ECO:0000256" key="4">
    <source>
        <dbReference type="SAM" id="MobiDB-lite"/>
    </source>
</evidence>
<dbReference type="InterPro" id="IPR006900">
    <property type="entry name" value="Sec23/24_helical_dom"/>
</dbReference>
<dbReference type="Gene3D" id="1.20.120.730">
    <property type="entry name" value="Sec23/Sec24 helical domain"/>
    <property type="match status" value="1"/>
</dbReference>
<feature type="domain" description="Zinc finger Sec23/Sec24-type" evidence="6">
    <location>
        <begin position="395"/>
        <end position="433"/>
    </location>
</feature>
<dbReference type="Proteomes" id="UP000823046">
    <property type="component" value="Unassembled WGS sequence"/>
</dbReference>
<feature type="non-terminal residue" evidence="10">
    <location>
        <position position="1"/>
    </location>
</feature>
<dbReference type="Pfam" id="PF08033">
    <property type="entry name" value="Sec23_BS"/>
    <property type="match status" value="1"/>
</dbReference>
<feature type="domain" description="Sec23/Sec24 beta-sandwich" evidence="9">
    <location>
        <begin position="713"/>
        <end position="800"/>
    </location>
</feature>
<dbReference type="SUPFAM" id="SSF82919">
    <property type="entry name" value="Zn-finger domain of Sec23/24"/>
    <property type="match status" value="1"/>
</dbReference>
<dbReference type="InterPro" id="IPR036174">
    <property type="entry name" value="Znf_Sec23_Sec24_sf"/>
</dbReference>
<evidence type="ECO:0000313" key="10">
    <source>
        <dbReference type="EMBL" id="KAF8822533.1"/>
    </source>
</evidence>
<feature type="compositionally biased region" description="Polar residues" evidence="4">
    <location>
        <begin position="107"/>
        <end position="117"/>
    </location>
</feature>
<dbReference type="EMBL" id="JADAQX010000044">
    <property type="protein sequence ID" value="KAF8822533.1"/>
    <property type="molecule type" value="Genomic_DNA"/>
</dbReference>
<feature type="compositionally biased region" description="Low complexity" evidence="4">
    <location>
        <begin position="54"/>
        <end position="70"/>
    </location>
</feature>
<feature type="transmembrane region" description="Helical" evidence="5">
    <location>
        <begin position="895"/>
        <end position="918"/>
    </location>
</feature>
<proteinExistence type="inferred from homology"/>
<dbReference type="SUPFAM" id="SSF82754">
    <property type="entry name" value="C-terminal, gelsolin-like domain of Sec23/24"/>
    <property type="match status" value="1"/>
</dbReference>
<protein>
    <submittedName>
        <fullName evidence="10">Sec23/Sec24 trunk domain-containing protein</fullName>
    </submittedName>
</protein>
<accession>A0ABQ7JET5</accession>
<dbReference type="InterPro" id="IPR050550">
    <property type="entry name" value="SEC23_SEC24_subfamily"/>
</dbReference>
<evidence type="ECO:0000259" key="8">
    <source>
        <dbReference type="Pfam" id="PF04815"/>
    </source>
</evidence>
<dbReference type="InterPro" id="IPR006895">
    <property type="entry name" value="Znf_Sec23_Sec24"/>
</dbReference>
<evidence type="ECO:0000256" key="5">
    <source>
        <dbReference type="SAM" id="Phobius"/>
    </source>
</evidence>
<feature type="compositionally biased region" description="Pro residues" evidence="4">
    <location>
        <begin position="93"/>
        <end position="102"/>
    </location>
</feature>
<evidence type="ECO:0000256" key="2">
    <source>
        <dbReference type="ARBA" id="ARBA00022448"/>
    </source>
</evidence>
<dbReference type="InterPro" id="IPR036180">
    <property type="entry name" value="Gelsolin-like_dom_sf"/>
</dbReference>
<keyword evidence="5" id="KW-0472">Membrane</keyword>
<gene>
    <name evidence="10" type="ORF">IE077_003542</name>
</gene>
<dbReference type="PANTHER" id="PTHR13803">
    <property type="entry name" value="SEC24-RELATED PROTEIN"/>
    <property type="match status" value="1"/>
</dbReference>
<dbReference type="Gene3D" id="2.30.30.380">
    <property type="entry name" value="Zn-finger domain of Sec23/24"/>
    <property type="match status" value="1"/>
</dbReference>
<dbReference type="Pfam" id="PF04811">
    <property type="entry name" value="Sec23_trunk"/>
    <property type="match status" value="1"/>
</dbReference>
<comment type="similarity">
    <text evidence="1">Belongs to the SEC23/SEC24 family. SEC24 subfamily.</text>
</comment>
<evidence type="ECO:0000259" key="7">
    <source>
        <dbReference type="Pfam" id="PF04811"/>
    </source>
</evidence>
<dbReference type="InterPro" id="IPR006896">
    <property type="entry name" value="Sec23/24_trunk_dom"/>
</dbReference>
<evidence type="ECO:0000259" key="6">
    <source>
        <dbReference type="Pfam" id="PF04810"/>
    </source>
</evidence>
<keyword evidence="5" id="KW-0812">Transmembrane</keyword>
<feature type="compositionally biased region" description="Polar residues" evidence="4">
    <location>
        <begin position="29"/>
        <end position="53"/>
    </location>
</feature>